<dbReference type="EMBL" id="GL732534">
    <property type="protein sequence ID" value="EFX84660.1"/>
    <property type="molecule type" value="Genomic_DNA"/>
</dbReference>
<reference evidence="3 4" key="1">
    <citation type="journal article" date="2011" name="Science">
        <title>The ecoresponsive genome of Daphnia pulex.</title>
        <authorList>
            <person name="Colbourne J.K."/>
            <person name="Pfrender M.E."/>
            <person name="Gilbert D."/>
            <person name="Thomas W.K."/>
            <person name="Tucker A."/>
            <person name="Oakley T.H."/>
            <person name="Tokishita S."/>
            <person name="Aerts A."/>
            <person name="Arnold G.J."/>
            <person name="Basu M.K."/>
            <person name="Bauer D.J."/>
            <person name="Caceres C.E."/>
            <person name="Carmel L."/>
            <person name="Casola C."/>
            <person name="Choi J.H."/>
            <person name="Detter J.C."/>
            <person name="Dong Q."/>
            <person name="Dusheyko S."/>
            <person name="Eads B.D."/>
            <person name="Frohlich T."/>
            <person name="Geiler-Samerotte K.A."/>
            <person name="Gerlach D."/>
            <person name="Hatcher P."/>
            <person name="Jogdeo S."/>
            <person name="Krijgsveld J."/>
            <person name="Kriventseva E.V."/>
            <person name="Kultz D."/>
            <person name="Laforsch C."/>
            <person name="Lindquist E."/>
            <person name="Lopez J."/>
            <person name="Manak J.R."/>
            <person name="Muller J."/>
            <person name="Pangilinan J."/>
            <person name="Patwardhan R.P."/>
            <person name="Pitluck S."/>
            <person name="Pritham E.J."/>
            <person name="Rechtsteiner A."/>
            <person name="Rho M."/>
            <person name="Rogozin I.B."/>
            <person name="Sakarya O."/>
            <person name="Salamov A."/>
            <person name="Schaack S."/>
            <person name="Shapiro H."/>
            <person name="Shiga Y."/>
            <person name="Skalitzky C."/>
            <person name="Smith Z."/>
            <person name="Souvorov A."/>
            <person name="Sung W."/>
            <person name="Tang Z."/>
            <person name="Tsuchiya D."/>
            <person name="Tu H."/>
            <person name="Vos H."/>
            <person name="Wang M."/>
            <person name="Wolf Y.I."/>
            <person name="Yamagata H."/>
            <person name="Yamada T."/>
            <person name="Ye Y."/>
            <person name="Shaw J.R."/>
            <person name="Andrews J."/>
            <person name="Crease T.J."/>
            <person name="Tang H."/>
            <person name="Lucas S.M."/>
            <person name="Robertson H.M."/>
            <person name="Bork P."/>
            <person name="Koonin E.V."/>
            <person name="Zdobnov E.M."/>
            <person name="Grigoriev I.V."/>
            <person name="Lynch M."/>
            <person name="Boore J.L."/>
        </authorList>
    </citation>
    <scope>NUCLEOTIDE SEQUENCE [LARGE SCALE GENOMIC DNA]</scope>
</reference>
<evidence type="ECO:0000256" key="2">
    <source>
        <dbReference type="SAM" id="SignalP"/>
    </source>
</evidence>
<dbReference type="KEGG" id="dpx:DAPPUDRAFT_99612"/>
<protein>
    <recommendedName>
        <fullName evidence="5">Exostosin GT47 domain-containing protein</fullName>
    </recommendedName>
</protein>
<feature type="region of interest" description="Disordered" evidence="1">
    <location>
        <begin position="175"/>
        <end position="205"/>
    </location>
</feature>
<sequence>MERRRRLLLFSLLVSTVVIQSPDGVGSCYLGTFAESLPRTVNWPSASTFLDPWLQIVPFLFHPPEFLDRWAKADFALLHASLSLPCSVLQHQPEVVLLPEAWIEFLPALEDGARYAAVDQQPARPYFDMCDLFGASNISRDSVPGCQNWHHLEAWKRLRIFYDIPSPIRATEAATAHRLQCGESENNSNSSSSSTSGGGGGSNSTWTIPVSSMVKRWMAERSPWTRSNATMPIAIVSRHQSFYGRHHSLLSVQAELHLTYWMDSE</sequence>
<keyword evidence="2" id="KW-0732">Signal</keyword>
<keyword evidence="4" id="KW-1185">Reference proteome</keyword>
<feature type="signal peptide" evidence="2">
    <location>
        <begin position="1"/>
        <end position="19"/>
    </location>
</feature>
<organism evidence="3 4">
    <name type="scientific">Daphnia pulex</name>
    <name type="common">Water flea</name>
    <dbReference type="NCBI Taxonomy" id="6669"/>
    <lineage>
        <taxon>Eukaryota</taxon>
        <taxon>Metazoa</taxon>
        <taxon>Ecdysozoa</taxon>
        <taxon>Arthropoda</taxon>
        <taxon>Crustacea</taxon>
        <taxon>Branchiopoda</taxon>
        <taxon>Diplostraca</taxon>
        <taxon>Cladocera</taxon>
        <taxon>Anomopoda</taxon>
        <taxon>Daphniidae</taxon>
        <taxon>Daphnia</taxon>
    </lineage>
</organism>
<gene>
    <name evidence="3" type="ORF">DAPPUDRAFT_99612</name>
</gene>
<dbReference type="Proteomes" id="UP000000305">
    <property type="component" value="Unassembled WGS sequence"/>
</dbReference>
<dbReference type="OrthoDB" id="6355280at2759"/>
<evidence type="ECO:0000313" key="3">
    <source>
        <dbReference type="EMBL" id="EFX84660.1"/>
    </source>
</evidence>
<evidence type="ECO:0000313" key="4">
    <source>
        <dbReference type="Proteomes" id="UP000000305"/>
    </source>
</evidence>
<accession>E9G7E8</accession>
<dbReference type="AlphaFoldDB" id="E9G7E8"/>
<dbReference type="HOGENOM" id="CLU_1050738_0_0_1"/>
<name>E9G7E8_DAPPU</name>
<dbReference type="InParanoid" id="E9G7E8"/>
<proteinExistence type="predicted"/>
<evidence type="ECO:0000256" key="1">
    <source>
        <dbReference type="SAM" id="MobiDB-lite"/>
    </source>
</evidence>
<evidence type="ECO:0008006" key="5">
    <source>
        <dbReference type="Google" id="ProtNLM"/>
    </source>
</evidence>
<feature type="chain" id="PRO_5003236723" description="Exostosin GT47 domain-containing protein" evidence="2">
    <location>
        <begin position="20"/>
        <end position="265"/>
    </location>
</feature>
<feature type="compositionally biased region" description="Low complexity" evidence="1">
    <location>
        <begin position="182"/>
        <end position="195"/>
    </location>
</feature>